<comment type="caution">
    <text evidence="2">The sequence shown here is derived from an EMBL/GenBank/DDBJ whole genome shotgun (WGS) entry which is preliminary data.</text>
</comment>
<reference evidence="2 3" key="1">
    <citation type="submission" date="2021-06" db="EMBL/GenBank/DDBJ databases">
        <title>Caerostris extrusa draft genome.</title>
        <authorList>
            <person name="Kono N."/>
            <person name="Arakawa K."/>
        </authorList>
    </citation>
    <scope>NUCLEOTIDE SEQUENCE [LARGE SCALE GENOMIC DNA]</scope>
</reference>
<protein>
    <submittedName>
        <fullName evidence="2">Uncharacterized protein</fullName>
    </submittedName>
</protein>
<name>A0AAV4M2S9_CAEEX</name>
<gene>
    <name evidence="2" type="ORF">CEXT_258661</name>
</gene>
<dbReference type="AlphaFoldDB" id="A0AAV4M2S9"/>
<sequence>MRKLIQVNISDKEDVAGTPSDRNHDRERKNANTPHFSNGIRTTAAHLGYQFLHEERSSKANSRRCRICRRPMYYKMESATLLRLVPLNNHCHSVASIPFTGARGAEPDHRSIPQHRLRNWVSSSACRSYLPWFRQVCAGNTR</sequence>
<feature type="compositionally biased region" description="Basic and acidic residues" evidence="1">
    <location>
        <begin position="10"/>
        <end position="30"/>
    </location>
</feature>
<proteinExistence type="predicted"/>
<feature type="region of interest" description="Disordered" evidence="1">
    <location>
        <begin position="8"/>
        <end position="39"/>
    </location>
</feature>
<evidence type="ECO:0000313" key="3">
    <source>
        <dbReference type="Proteomes" id="UP001054945"/>
    </source>
</evidence>
<keyword evidence="3" id="KW-1185">Reference proteome</keyword>
<dbReference type="EMBL" id="BPLR01019338">
    <property type="protein sequence ID" value="GIX66757.1"/>
    <property type="molecule type" value="Genomic_DNA"/>
</dbReference>
<evidence type="ECO:0000313" key="2">
    <source>
        <dbReference type="EMBL" id="GIX66757.1"/>
    </source>
</evidence>
<accession>A0AAV4M2S9</accession>
<evidence type="ECO:0000256" key="1">
    <source>
        <dbReference type="SAM" id="MobiDB-lite"/>
    </source>
</evidence>
<organism evidence="2 3">
    <name type="scientific">Caerostris extrusa</name>
    <name type="common">Bark spider</name>
    <name type="synonym">Caerostris bankana</name>
    <dbReference type="NCBI Taxonomy" id="172846"/>
    <lineage>
        <taxon>Eukaryota</taxon>
        <taxon>Metazoa</taxon>
        <taxon>Ecdysozoa</taxon>
        <taxon>Arthropoda</taxon>
        <taxon>Chelicerata</taxon>
        <taxon>Arachnida</taxon>
        <taxon>Araneae</taxon>
        <taxon>Araneomorphae</taxon>
        <taxon>Entelegynae</taxon>
        <taxon>Araneoidea</taxon>
        <taxon>Araneidae</taxon>
        <taxon>Caerostris</taxon>
    </lineage>
</organism>
<dbReference type="Proteomes" id="UP001054945">
    <property type="component" value="Unassembled WGS sequence"/>
</dbReference>